<proteinExistence type="predicted"/>
<name>A0A4D9EGK4_9SAUR</name>
<organism evidence="1 2">
    <name type="scientific">Platysternon megacephalum</name>
    <name type="common">big-headed turtle</name>
    <dbReference type="NCBI Taxonomy" id="55544"/>
    <lineage>
        <taxon>Eukaryota</taxon>
        <taxon>Metazoa</taxon>
        <taxon>Chordata</taxon>
        <taxon>Craniata</taxon>
        <taxon>Vertebrata</taxon>
        <taxon>Euteleostomi</taxon>
        <taxon>Archelosauria</taxon>
        <taxon>Testudinata</taxon>
        <taxon>Testudines</taxon>
        <taxon>Cryptodira</taxon>
        <taxon>Durocryptodira</taxon>
        <taxon>Testudinoidea</taxon>
        <taxon>Platysternidae</taxon>
        <taxon>Platysternon</taxon>
    </lineage>
</organism>
<sequence>MAYIASIIRMKNNNNNKFNKAQIKGIYLSFSCKCFSISFSFWNLGTVCFKGMCVSADCVYVSKILGIFPALSISHQKSKSLFVTLQLAGVEVILITQRMDDFSTGFSIKSRYNK</sequence>
<dbReference type="EMBL" id="QXTE01000111">
    <property type="protein sequence ID" value="TFK05620.1"/>
    <property type="molecule type" value="Genomic_DNA"/>
</dbReference>
<dbReference type="GO" id="GO:0003743">
    <property type="term" value="F:translation initiation factor activity"/>
    <property type="evidence" value="ECO:0007669"/>
    <property type="project" value="UniProtKB-KW"/>
</dbReference>
<keyword evidence="1" id="KW-0396">Initiation factor</keyword>
<keyword evidence="1" id="KW-0648">Protein biosynthesis</keyword>
<dbReference type="Proteomes" id="UP000297703">
    <property type="component" value="Unassembled WGS sequence"/>
</dbReference>
<keyword evidence="2" id="KW-1185">Reference proteome</keyword>
<comment type="caution">
    <text evidence="1">The sequence shown here is derived from an EMBL/GenBank/DDBJ whole genome shotgun (WGS) entry which is preliminary data.</text>
</comment>
<reference evidence="1 2" key="2">
    <citation type="submission" date="2019-04" db="EMBL/GenBank/DDBJ databases">
        <title>The genome sequence of big-headed turtle.</title>
        <authorList>
            <person name="Gong S."/>
        </authorList>
    </citation>
    <scope>NUCLEOTIDE SEQUENCE [LARGE SCALE GENOMIC DNA]</scope>
    <source>
        <strain evidence="1">DO16091913</strain>
        <tissue evidence="1">Muscle</tissue>
    </source>
</reference>
<gene>
    <name evidence="1" type="ORF">DR999_PMT11775</name>
</gene>
<evidence type="ECO:0000313" key="2">
    <source>
        <dbReference type="Proteomes" id="UP000297703"/>
    </source>
</evidence>
<accession>A0A4D9EGK4</accession>
<evidence type="ECO:0000313" key="1">
    <source>
        <dbReference type="EMBL" id="TFK05620.1"/>
    </source>
</evidence>
<dbReference type="AlphaFoldDB" id="A0A4D9EGK4"/>
<reference evidence="1 2" key="1">
    <citation type="submission" date="2019-04" db="EMBL/GenBank/DDBJ databases">
        <title>Draft genome of the big-headed turtle Platysternon megacephalum.</title>
        <authorList>
            <person name="Gong S."/>
        </authorList>
    </citation>
    <scope>NUCLEOTIDE SEQUENCE [LARGE SCALE GENOMIC DNA]</scope>
    <source>
        <strain evidence="1">DO16091913</strain>
        <tissue evidence="1">Muscle</tissue>
    </source>
</reference>
<protein>
    <submittedName>
        <fullName evidence="1">Translation initiation factor IF-2</fullName>
    </submittedName>
</protein>